<keyword evidence="2" id="KW-1185">Reference proteome</keyword>
<dbReference type="EMBL" id="CM044704">
    <property type="protein sequence ID" value="KAI5667238.1"/>
    <property type="molecule type" value="Genomic_DNA"/>
</dbReference>
<organism evidence="1 2">
    <name type="scientific">Catharanthus roseus</name>
    <name type="common">Madagascar periwinkle</name>
    <name type="synonym">Vinca rosea</name>
    <dbReference type="NCBI Taxonomy" id="4058"/>
    <lineage>
        <taxon>Eukaryota</taxon>
        <taxon>Viridiplantae</taxon>
        <taxon>Streptophyta</taxon>
        <taxon>Embryophyta</taxon>
        <taxon>Tracheophyta</taxon>
        <taxon>Spermatophyta</taxon>
        <taxon>Magnoliopsida</taxon>
        <taxon>eudicotyledons</taxon>
        <taxon>Gunneridae</taxon>
        <taxon>Pentapetalae</taxon>
        <taxon>asterids</taxon>
        <taxon>lamiids</taxon>
        <taxon>Gentianales</taxon>
        <taxon>Apocynaceae</taxon>
        <taxon>Rauvolfioideae</taxon>
        <taxon>Vinceae</taxon>
        <taxon>Catharanthinae</taxon>
        <taxon>Catharanthus</taxon>
    </lineage>
</organism>
<evidence type="ECO:0000313" key="2">
    <source>
        <dbReference type="Proteomes" id="UP001060085"/>
    </source>
</evidence>
<evidence type="ECO:0000313" key="1">
    <source>
        <dbReference type="EMBL" id="KAI5667238.1"/>
    </source>
</evidence>
<accession>A0ACC0B401</accession>
<reference evidence="2" key="1">
    <citation type="journal article" date="2023" name="Nat. Plants">
        <title>Single-cell RNA sequencing provides a high-resolution roadmap for understanding the multicellular compartmentation of specialized metabolism.</title>
        <authorList>
            <person name="Sun S."/>
            <person name="Shen X."/>
            <person name="Li Y."/>
            <person name="Li Y."/>
            <person name="Wang S."/>
            <person name="Li R."/>
            <person name="Zhang H."/>
            <person name="Shen G."/>
            <person name="Guo B."/>
            <person name="Wei J."/>
            <person name="Xu J."/>
            <person name="St-Pierre B."/>
            <person name="Chen S."/>
            <person name="Sun C."/>
        </authorList>
    </citation>
    <scope>NUCLEOTIDE SEQUENCE [LARGE SCALE GENOMIC DNA]</scope>
</reference>
<gene>
    <name evidence="1" type="ORF">M9H77_17091</name>
</gene>
<sequence>MEGNHISESRSELMLNDGSGEEGELREGSDDVEELQEPRGRETEQVLHIRLEMQDTTELRPNKSVGILEVQVRGPEKLGCLFRDCRNYVQKVRRLNIGARDTDYINRMFIRMHQKNSDFFHLISMDQKFNDVVCVDSTYLVNKYKMPTWLGVMGGQALVTVMTDQCESMGNAIKEVMPTTIQRYCIWHIIASF</sequence>
<proteinExistence type="predicted"/>
<dbReference type="Proteomes" id="UP001060085">
    <property type="component" value="Linkage Group LG04"/>
</dbReference>
<protein>
    <submittedName>
        <fullName evidence="1">Uncharacterized protein</fullName>
    </submittedName>
</protein>
<comment type="caution">
    <text evidence="1">The sequence shown here is derived from an EMBL/GenBank/DDBJ whole genome shotgun (WGS) entry which is preliminary data.</text>
</comment>
<name>A0ACC0B401_CATRO</name>